<dbReference type="RefSeq" id="WP_369331016.1">
    <property type="nucleotide sequence ID" value="NZ_JAULBC010000006.1"/>
</dbReference>
<sequence length="909" mass="102518">MKHLALLLFLSLVTVFCFGQLDELNQRILNWNSINTDRPREKLFIHYDKPFYRINDTIWLKGYLLTANENLGSDSSRIAYIEIINAQDEVIKRVSTPCYGGNFYSNITLSQDDFKQGNYLLRAYTKWMRNFGDALFFESRFKIIDPSSGEWAIAFKEFQFQNNRLSLSANLKNRENQTLSNKRVNIRLRSNKKDLFQTRMTTDYSGNLFIDTLLTNVPEKKDLVFQIFDKGNLLVQAPVKSNDKQYVDLQFLPEGGTFIAGKEQKLGFKALNVYGKGTEVKGVIKNSKGQEVTSFASAFKGMGVVSFTPELNQLYTAFLENGSMFSLPSPQPSGTLLRVTDDGDSLAIKVDASPDLAGKRFFIVASMRGLIHARGSLRPPYELKIAKKVFSSGVVHITLYDETAKPVNERSVFVWHNDALKLNLSSHKPAYGIKDSVQLALKVTDVNNGYIPGHFSMAVIDTSQVSVAENMENLLSYMLLSSDLKGTIEEPYYYIKNSRSAATDALMLTQGWVSYNWDNSSWAYQHETAFAVTGKVSNIFNKPFKNSSVTLFGKEGWRDAFFLDTVTNDEGVFTFANFPEFTKDSVSLVIRALNKKGKAFNVGIDLEPPTYPLYSSEKIAFSGDNILFDTIAKQYINTRTKMVEQMKAEGNFLQEVVVTAKARIPGSKNLNENGGSDETITEKMLDKTPKETLLDVLKAKVTGFRLGTPPKSFQWCYLINSNVVRFIIDGVDLHFFYQPTAATFNDYLLFLDSYLKYFSAEDIKGIEIMNRPQYNSAYKASYLTPAERMNSSPVTVDFSFVEITTKTGQGPFLKKTPGMYLYKPLAPVFGKQFYSPRYSLPEEKTIFPDLRSTVYWNPEIITNEKGEANVSFYTSESKGGYVIVLQGVGFNGGMGVLSMPLNVMGEIKK</sequence>
<gene>
    <name evidence="1" type="ORF">QTN47_19045</name>
</gene>
<dbReference type="EMBL" id="JAULBC010000006">
    <property type="protein sequence ID" value="MEX6689609.1"/>
    <property type="molecule type" value="Genomic_DNA"/>
</dbReference>
<proteinExistence type="predicted"/>
<comment type="caution">
    <text evidence="1">The sequence shown here is derived from an EMBL/GenBank/DDBJ whole genome shotgun (WGS) entry which is preliminary data.</text>
</comment>
<evidence type="ECO:0008006" key="3">
    <source>
        <dbReference type="Google" id="ProtNLM"/>
    </source>
</evidence>
<evidence type="ECO:0000313" key="1">
    <source>
        <dbReference type="EMBL" id="MEX6689609.1"/>
    </source>
</evidence>
<accession>A0ABV3ZKE2</accession>
<dbReference type="Proteomes" id="UP001560573">
    <property type="component" value="Unassembled WGS sequence"/>
</dbReference>
<protein>
    <recommendedName>
        <fullName evidence="3">Carboxypeptidase regulatory-like domain-containing protein</fullName>
    </recommendedName>
</protein>
<evidence type="ECO:0000313" key="2">
    <source>
        <dbReference type="Proteomes" id="UP001560573"/>
    </source>
</evidence>
<keyword evidence="2" id="KW-1185">Reference proteome</keyword>
<organism evidence="1 2">
    <name type="scientific">Danxiaibacter flavus</name>
    <dbReference type="NCBI Taxonomy" id="3049108"/>
    <lineage>
        <taxon>Bacteria</taxon>
        <taxon>Pseudomonadati</taxon>
        <taxon>Bacteroidota</taxon>
        <taxon>Chitinophagia</taxon>
        <taxon>Chitinophagales</taxon>
        <taxon>Chitinophagaceae</taxon>
        <taxon>Danxiaibacter</taxon>
    </lineage>
</organism>
<dbReference type="Gene3D" id="2.60.40.1930">
    <property type="match status" value="1"/>
</dbReference>
<reference evidence="1 2" key="1">
    <citation type="submission" date="2023-07" db="EMBL/GenBank/DDBJ databases">
        <authorList>
            <person name="Lian W.-H."/>
        </authorList>
    </citation>
    <scope>NUCLEOTIDE SEQUENCE [LARGE SCALE GENOMIC DNA]</scope>
    <source>
        <strain evidence="1 2">SYSU DXS3180</strain>
    </source>
</reference>
<name>A0ABV3ZKE2_9BACT</name>